<sequence>MKNVLLVSIAFPPKNNPECLQTAKCFKYLSKHAEINLDVVTSKSPTLFMPYDSNLEGYATNIRQLIELPIKENKYVNFSIRKLCPWLLQKPDTKFTFFKQWKKVVKSLKQKPDIIYSRSFPLSSALMALQLKKVYNVPWIMHLSDPWVENPIDTRHKKSIRFNESKERECFNIADAISFTSKKTIEIYEQKYPDLKENFFHFPNVFDPEEIVENDFQFKSKIRFVYTGGLVEDRSPNHIFEAIKLLKERNINVDEKAEFVFAGDFDRKNLGYFDTYNLSCVKNLGFVSYAEAQKLQQSADVLLVIDTPFEDSRKAVFFPSKILDYIIAQRRILALTDRASTTYDIVHHKFGECVEHKNVAEIAKQIEQAINAYSNKDKTYFNIKRIDSTFSAEFNTHRLVELMSKL</sequence>
<keyword evidence="3" id="KW-1185">Reference proteome</keyword>
<dbReference type="SUPFAM" id="SSF53756">
    <property type="entry name" value="UDP-Glycosyltransferase/glycogen phosphorylase"/>
    <property type="match status" value="1"/>
</dbReference>
<evidence type="ECO:0000256" key="1">
    <source>
        <dbReference type="ARBA" id="ARBA00022679"/>
    </source>
</evidence>
<gene>
    <name evidence="2" type="ORF">QQ008_30040</name>
</gene>
<dbReference type="PANTHER" id="PTHR46401">
    <property type="entry name" value="GLYCOSYLTRANSFERASE WBBK-RELATED"/>
    <property type="match status" value="1"/>
</dbReference>
<proteinExistence type="predicted"/>
<name>A0ABT8KZ82_9BACT</name>
<dbReference type="EMBL" id="JAUJEA010000023">
    <property type="protein sequence ID" value="MDN5205663.1"/>
    <property type="molecule type" value="Genomic_DNA"/>
</dbReference>
<dbReference type="PANTHER" id="PTHR46401:SF2">
    <property type="entry name" value="GLYCOSYLTRANSFERASE WBBK-RELATED"/>
    <property type="match status" value="1"/>
</dbReference>
<keyword evidence="1" id="KW-0808">Transferase</keyword>
<evidence type="ECO:0000313" key="2">
    <source>
        <dbReference type="EMBL" id="MDN5205663.1"/>
    </source>
</evidence>
<organism evidence="2 3">
    <name type="scientific">Splendidivirga corallicola</name>
    <dbReference type="NCBI Taxonomy" id="3051826"/>
    <lineage>
        <taxon>Bacteria</taxon>
        <taxon>Pseudomonadati</taxon>
        <taxon>Bacteroidota</taxon>
        <taxon>Cytophagia</taxon>
        <taxon>Cytophagales</taxon>
        <taxon>Splendidivirgaceae</taxon>
        <taxon>Splendidivirga</taxon>
    </lineage>
</organism>
<dbReference type="Proteomes" id="UP001172082">
    <property type="component" value="Unassembled WGS sequence"/>
</dbReference>
<accession>A0ABT8KZ82</accession>
<dbReference type="RefSeq" id="WP_346755683.1">
    <property type="nucleotide sequence ID" value="NZ_JAUJEA010000023.1"/>
</dbReference>
<dbReference type="Gene3D" id="3.40.50.2000">
    <property type="entry name" value="Glycogen Phosphorylase B"/>
    <property type="match status" value="2"/>
</dbReference>
<protein>
    <recommendedName>
        <fullName evidence="4">Glycosyltransferase subfamily 4-like N-terminal domain-containing protein</fullName>
    </recommendedName>
</protein>
<reference evidence="2" key="1">
    <citation type="submission" date="2023-06" db="EMBL/GenBank/DDBJ databases">
        <title>Genomic of Parafulvivirga corallium.</title>
        <authorList>
            <person name="Wang G."/>
        </authorList>
    </citation>
    <scope>NUCLEOTIDE SEQUENCE</scope>
    <source>
        <strain evidence="2">BMA10</strain>
    </source>
</reference>
<comment type="caution">
    <text evidence="2">The sequence shown here is derived from an EMBL/GenBank/DDBJ whole genome shotgun (WGS) entry which is preliminary data.</text>
</comment>
<evidence type="ECO:0000313" key="3">
    <source>
        <dbReference type="Proteomes" id="UP001172082"/>
    </source>
</evidence>
<evidence type="ECO:0008006" key="4">
    <source>
        <dbReference type="Google" id="ProtNLM"/>
    </source>
</evidence>